<evidence type="ECO:0000313" key="3">
    <source>
        <dbReference type="Proteomes" id="UP001221757"/>
    </source>
</evidence>
<evidence type="ECO:0000313" key="2">
    <source>
        <dbReference type="EMBL" id="KAJ7682996.1"/>
    </source>
</evidence>
<evidence type="ECO:0000256" key="1">
    <source>
        <dbReference type="SAM" id="MobiDB-lite"/>
    </source>
</evidence>
<comment type="caution">
    <text evidence="2">The sequence shown here is derived from an EMBL/GenBank/DDBJ whole genome shotgun (WGS) entry which is preliminary data.</text>
</comment>
<dbReference type="Proteomes" id="UP001221757">
    <property type="component" value="Unassembled WGS sequence"/>
</dbReference>
<organism evidence="2 3">
    <name type="scientific">Mycena rosella</name>
    <name type="common">Pink bonnet</name>
    <name type="synonym">Agaricus rosellus</name>
    <dbReference type="NCBI Taxonomy" id="1033263"/>
    <lineage>
        <taxon>Eukaryota</taxon>
        <taxon>Fungi</taxon>
        <taxon>Dikarya</taxon>
        <taxon>Basidiomycota</taxon>
        <taxon>Agaricomycotina</taxon>
        <taxon>Agaricomycetes</taxon>
        <taxon>Agaricomycetidae</taxon>
        <taxon>Agaricales</taxon>
        <taxon>Marasmiineae</taxon>
        <taxon>Mycenaceae</taxon>
        <taxon>Mycena</taxon>
    </lineage>
</organism>
<proteinExistence type="predicted"/>
<feature type="region of interest" description="Disordered" evidence="1">
    <location>
        <begin position="272"/>
        <end position="294"/>
    </location>
</feature>
<feature type="region of interest" description="Disordered" evidence="1">
    <location>
        <begin position="329"/>
        <end position="356"/>
    </location>
</feature>
<protein>
    <submittedName>
        <fullName evidence="2">Uncharacterized protein</fullName>
    </submittedName>
</protein>
<keyword evidence="3" id="KW-1185">Reference proteome</keyword>
<reference evidence="2" key="1">
    <citation type="submission" date="2023-03" db="EMBL/GenBank/DDBJ databases">
        <title>Massive genome expansion in bonnet fungi (Mycena s.s.) driven by repeated elements and novel gene families across ecological guilds.</title>
        <authorList>
            <consortium name="Lawrence Berkeley National Laboratory"/>
            <person name="Harder C.B."/>
            <person name="Miyauchi S."/>
            <person name="Viragh M."/>
            <person name="Kuo A."/>
            <person name="Thoen E."/>
            <person name="Andreopoulos B."/>
            <person name="Lu D."/>
            <person name="Skrede I."/>
            <person name="Drula E."/>
            <person name="Henrissat B."/>
            <person name="Morin E."/>
            <person name="Kohler A."/>
            <person name="Barry K."/>
            <person name="LaButti K."/>
            <person name="Morin E."/>
            <person name="Salamov A."/>
            <person name="Lipzen A."/>
            <person name="Mereny Z."/>
            <person name="Hegedus B."/>
            <person name="Baldrian P."/>
            <person name="Stursova M."/>
            <person name="Weitz H."/>
            <person name="Taylor A."/>
            <person name="Grigoriev I.V."/>
            <person name="Nagy L.G."/>
            <person name="Martin F."/>
            <person name="Kauserud H."/>
        </authorList>
    </citation>
    <scope>NUCLEOTIDE SEQUENCE</scope>
    <source>
        <strain evidence="2">CBHHK067</strain>
    </source>
</reference>
<gene>
    <name evidence="2" type="ORF">B0H17DRAFT_47098</name>
</gene>
<accession>A0AAD7GEU9</accession>
<dbReference type="EMBL" id="JARKIE010000112">
    <property type="protein sequence ID" value="KAJ7682996.1"/>
    <property type="molecule type" value="Genomic_DNA"/>
</dbReference>
<dbReference type="AlphaFoldDB" id="A0AAD7GEU9"/>
<sequence length="356" mass="39764">MKSGQRSPPSPKTVAGSNYDQIHRDLGIPGVLATFQKDHGTAPKTFTAAHKFFAETTYEEVAPFFHIKDPFEDWSDLEVPQVLFPASVLQDVSKRAFRPHISPPTAAFLAGPFQTIVCLFGGVLRHRPVPGTALSSGGRIEGEVFCREERLLLVRELKHVDAKFTTALAPVLCELFAAWQHNRTFNKDVDPKLRRQPIHEACPCKSEQSVDRRPRFGVLTNRQLHVQCIIARLQRCDPSLLEQVDFLREGRSTDSYATQSYCRLARDSTTRRSHRTVVTPSEPPLASGSRDGDEAEGWLEAVKLGLTSSQWFQRAGEFRADTAAEEGLKLLHERSSLPPSAPPDPDIATVWRHGQP</sequence>
<name>A0AAD7GEU9_MYCRO</name>